<gene>
    <name evidence="1" type="ORF">GCM10012275_57730</name>
</gene>
<sequence length="95" mass="10849">MWTYLHRVELYRIVRGARSLAWSEEYDDHGPWVCGGAVEYAATVAEDYLARHHCPAGRWLVIVRWLNPDAEPERTRLAKVEMTWPGANPVTEAAG</sequence>
<protein>
    <submittedName>
        <fullName evidence="1">Uncharacterized protein</fullName>
    </submittedName>
</protein>
<dbReference type="RefSeq" id="WP_189061593.1">
    <property type="nucleotide sequence ID" value="NZ_BMMK01000044.1"/>
</dbReference>
<dbReference type="Proteomes" id="UP000637578">
    <property type="component" value="Unassembled WGS sequence"/>
</dbReference>
<reference evidence="1" key="2">
    <citation type="submission" date="2020-09" db="EMBL/GenBank/DDBJ databases">
        <authorList>
            <person name="Sun Q."/>
            <person name="Zhou Y."/>
        </authorList>
    </citation>
    <scope>NUCLEOTIDE SEQUENCE</scope>
    <source>
        <strain evidence="1">CGMCC 4.5737</strain>
    </source>
</reference>
<proteinExistence type="predicted"/>
<keyword evidence="2" id="KW-1185">Reference proteome</keyword>
<name>A0A8J3FZE4_9PSEU</name>
<evidence type="ECO:0000313" key="1">
    <source>
        <dbReference type="EMBL" id="GGM79529.1"/>
    </source>
</evidence>
<reference evidence="1" key="1">
    <citation type="journal article" date="2014" name="Int. J. Syst. Evol. Microbiol.">
        <title>Complete genome sequence of Corynebacterium casei LMG S-19264T (=DSM 44701T), isolated from a smear-ripened cheese.</title>
        <authorList>
            <consortium name="US DOE Joint Genome Institute (JGI-PGF)"/>
            <person name="Walter F."/>
            <person name="Albersmeier A."/>
            <person name="Kalinowski J."/>
            <person name="Ruckert C."/>
        </authorList>
    </citation>
    <scope>NUCLEOTIDE SEQUENCE</scope>
    <source>
        <strain evidence="1">CGMCC 4.5737</strain>
    </source>
</reference>
<organism evidence="1 2">
    <name type="scientific">Longimycelium tulufanense</name>
    <dbReference type="NCBI Taxonomy" id="907463"/>
    <lineage>
        <taxon>Bacteria</taxon>
        <taxon>Bacillati</taxon>
        <taxon>Actinomycetota</taxon>
        <taxon>Actinomycetes</taxon>
        <taxon>Pseudonocardiales</taxon>
        <taxon>Pseudonocardiaceae</taxon>
        <taxon>Longimycelium</taxon>
    </lineage>
</organism>
<dbReference type="AlphaFoldDB" id="A0A8J3FZE4"/>
<comment type="caution">
    <text evidence="1">The sequence shown here is derived from an EMBL/GenBank/DDBJ whole genome shotgun (WGS) entry which is preliminary data.</text>
</comment>
<dbReference type="EMBL" id="BMMK01000044">
    <property type="protein sequence ID" value="GGM79529.1"/>
    <property type="molecule type" value="Genomic_DNA"/>
</dbReference>
<accession>A0A8J3FZE4</accession>
<evidence type="ECO:0000313" key="2">
    <source>
        <dbReference type="Proteomes" id="UP000637578"/>
    </source>
</evidence>